<feature type="active site" description="Proton donor/acceptor" evidence="11">
    <location>
        <position position="340"/>
    </location>
</feature>
<evidence type="ECO:0000256" key="7">
    <source>
        <dbReference type="ARBA" id="ARBA00030291"/>
    </source>
</evidence>
<comment type="pathway">
    <text evidence="1">Secondary metabolite metabolism; methylglyoxal degradation; (R)-lactate from methylglyoxal: step 1/2.</text>
</comment>
<comment type="cofactor">
    <cofactor evidence="12">
        <name>Zn(2+)</name>
        <dbReference type="ChEBI" id="CHEBI:29105"/>
    </cofactor>
    <text evidence="12">Binds 1 zinc ion per subunit. In the homodimer, two zinc ions are bound between subunits.</text>
</comment>
<evidence type="ECO:0000256" key="1">
    <source>
        <dbReference type="ARBA" id="ARBA00005008"/>
    </source>
</evidence>
<dbReference type="PROSITE" id="PS51819">
    <property type="entry name" value="VOC"/>
    <property type="match status" value="2"/>
</dbReference>
<proteinExistence type="inferred from homology"/>
<evidence type="ECO:0000256" key="2">
    <source>
        <dbReference type="ARBA" id="ARBA00010363"/>
    </source>
</evidence>
<dbReference type="InterPro" id="IPR018146">
    <property type="entry name" value="Glyoxalase_1_CS"/>
</dbReference>
<evidence type="ECO:0000313" key="15">
    <source>
        <dbReference type="Proteomes" id="UP000326757"/>
    </source>
</evidence>
<evidence type="ECO:0000256" key="11">
    <source>
        <dbReference type="PIRSR" id="PIRSR604361-1"/>
    </source>
</evidence>
<dbReference type="AlphaFoldDB" id="A0A5N6JY33"/>
<dbReference type="GO" id="GO:0046872">
    <property type="term" value="F:metal ion binding"/>
    <property type="evidence" value="ECO:0007669"/>
    <property type="project" value="UniProtKB-KW"/>
</dbReference>
<keyword evidence="4 12" id="KW-0479">Metal-binding</keyword>
<gene>
    <name evidence="14" type="ORF">EYC80_009524</name>
</gene>
<dbReference type="UniPathway" id="UPA00619">
    <property type="reaction ID" value="UER00675"/>
</dbReference>
<evidence type="ECO:0000256" key="3">
    <source>
        <dbReference type="ARBA" id="ARBA00012081"/>
    </source>
</evidence>
<evidence type="ECO:0000256" key="4">
    <source>
        <dbReference type="ARBA" id="ARBA00022723"/>
    </source>
</evidence>
<dbReference type="EC" id="4.4.1.5" evidence="3"/>
<dbReference type="GO" id="GO:0004462">
    <property type="term" value="F:lactoylglutathione lyase activity"/>
    <property type="evidence" value="ECO:0007669"/>
    <property type="project" value="UniProtKB-EC"/>
</dbReference>
<evidence type="ECO:0000256" key="6">
    <source>
        <dbReference type="ARBA" id="ARBA00023239"/>
    </source>
</evidence>
<protein>
    <recommendedName>
        <fullName evidence="3">lactoylglutathione lyase</fullName>
        <ecNumber evidence="3">4.4.1.5</ecNumber>
    </recommendedName>
    <alternativeName>
        <fullName evidence="8">Aldoketomutase</fullName>
    </alternativeName>
    <alternativeName>
        <fullName evidence="7">Ketone-aldehyde mutase</fullName>
    </alternativeName>
    <alternativeName>
        <fullName evidence="9">Methylglyoxalase</fullName>
    </alternativeName>
    <alternativeName>
        <fullName evidence="10">S-D-lactoylglutathione methylglyoxal lyase</fullName>
    </alternativeName>
</protein>
<evidence type="ECO:0000256" key="10">
    <source>
        <dbReference type="ARBA" id="ARBA00033298"/>
    </source>
</evidence>
<evidence type="ECO:0000259" key="13">
    <source>
        <dbReference type="PROSITE" id="PS51819"/>
    </source>
</evidence>
<comment type="caution">
    <text evidence="14">The sequence shown here is derived from an EMBL/GenBank/DDBJ whole genome shotgun (WGS) entry which is preliminary data.</text>
</comment>
<evidence type="ECO:0000256" key="12">
    <source>
        <dbReference type="PIRSR" id="PIRSR604361-3"/>
    </source>
</evidence>
<dbReference type="Proteomes" id="UP000326757">
    <property type="component" value="Unassembled WGS sequence"/>
</dbReference>
<reference evidence="14 15" key="1">
    <citation type="submission" date="2019-06" db="EMBL/GenBank/DDBJ databases">
        <title>Genome Sequence of the Brown Rot Fungal Pathogen Monilinia laxa.</title>
        <authorList>
            <person name="De Miccolis Angelini R.M."/>
            <person name="Landi L."/>
            <person name="Abate D."/>
            <person name="Pollastro S."/>
            <person name="Romanazzi G."/>
            <person name="Faretra F."/>
        </authorList>
    </citation>
    <scope>NUCLEOTIDE SEQUENCE [LARGE SCALE GENOMIC DNA]</scope>
    <source>
        <strain evidence="14 15">Mlax316</strain>
    </source>
</reference>
<evidence type="ECO:0000256" key="8">
    <source>
        <dbReference type="ARBA" id="ARBA00030892"/>
    </source>
</evidence>
<dbReference type="InterPro" id="IPR029068">
    <property type="entry name" value="Glyas_Bleomycin-R_OHBP_Dase"/>
</dbReference>
<dbReference type="PANTHER" id="PTHR10374:SF30">
    <property type="entry name" value="LACTOYLGLUTATHIONE LYASE"/>
    <property type="match status" value="1"/>
</dbReference>
<sequence length="404" mass="46596">MYSFRTLNRFITPSFLRRSIVDSASRSYATMSTNTQTYKLNHSMIRVKDPKESVKFYEYLGMKLIKKIEQPEAKFDLYFLGYDSPKAASHGNHWSDREGLIELTHNYGTENDPNYKITNGNTEPHKGFGHTCISVDNLQAACQRIEDAGYKFQKKLSDGRMKHIAFALDPDNYWVEIIGQNPLEKTEDIKTTDVETYRMNHTMIRIKDHEKSLKFYQEVMGMSLLRTSENPSANFNLYFLGYPGDKGVPTSSANGVNPTADREGLLELTWNYGTEKDENFKYHNGNDEPQGFGHICVAVDYLDAACKRFDDLKVNWKKRLTDGRMKNVAFVLDPDNYWIEPNEIHDTSKQTAATINDDIQKRMKMYSIISDDLSQPFLITHDDDNSNANDSWMEDLDNIPQPMQ</sequence>
<dbReference type="CDD" id="cd07233">
    <property type="entry name" value="GlxI_Zn"/>
    <property type="match status" value="2"/>
</dbReference>
<dbReference type="OrthoDB" id="16820at2759"/>
<keyword evidence="6" id="KW-0456">Lyase</keyword>
<organism evidence="14 15">
    <name type="scientific">Monilinia laxa</name>
    <name type="common">Brown rot fungus</name>
    <name type="synonym">Sclerotinia laxa</name>
    <dbReference type="NCBI Taxonomy" id="61186"/>
    <lineage>
        <taxon>Eukaryota</taxon>
        <taxon>Fungi</taxon>
        <taxon>Dikarya</taxon>
        <taxon>Ascomycota</taxon>
        <taxon>Pezizomycotina</taxon>
        <taxon>Leotiomycetes</taxon>
        <taxon>Helotiales</taxon>
        <taxon>Sclerotiniaceae</taxon>
        <taxon>Monilinia</taxon>
    </lineage>
</organism>
<dbReference type="InterPro" id="IPR037523">
    <property type="entry name" value="VOC_core"/>
</dbReference>
<comment type="similarity">
    <text evidence="2">Belongs to the glyoxalase I family.</text>
</comment>
<evidence type="ECO:0000256" key="9">
    <source>
        <dbReference type="ARBA" id="ARBA00032460"/>
    </source>
</evidence>
<dbReference type="NCBIfam" id="TIGR00068">
    <property type="entry name" value="glyox_I"/>
    <property type="match status" value="2"/>
</dbReference>
<dbReference type="PROSITE" id="PS00934">
    <property type="entry name" value="GLYOXALASE_I_1"/>
    <property type="match status" value="1"/>
</dbReference>
<feature type="domain" description="VOC" evidence="13">
    <location>
        <begin position="198"/>
        <end position="344"/>
    </location>
</feature>
<feature type="binding site" evidence="12">
    <location>
        <position position="294"/>
    </location>
    <ligand>
        <name>Zn(2+)</name>
        <dbReference type="ChEBI" id="CHEBI:29105"/>
        <note>ligand shared between dimeric partners</note>
    </ligand>
</feature>
<dbReference type="SUPFAM" id="SSF54593">
    <property type="entry name" value="Glyoxalase/Bleomycin resistance protein/Dihydroxybiphenyl dioxygenase"/>
    <property type="match status" value="2"/>
</dbReference>
<dbReference type="InterPro" id="IPR004361">
    <property type="entry name" value="Glyoxalase_1"/>
</dbReference>
<dbReference type="PANTHER" id="PTHR10374">
    <property type="entry name" value="LACTOYLGLUTATHIONE LYASE GLYOXALASE I"/>
    <property type="match status" value="1"/>
</dbReference>
<feature type="domain" description="VOC" evidence="13">
    <location>
        <begin position="39"/>
        <end position="180"/>
    </location>
</feature>
<keyword evidence="15" id="KW-1185">Reference proteome</keyword>
<keyword evidence="5 12" id="KW-0862">Zinc</keyword>
<evidence type="ECO:0000313" key="14">
    <source>
        <dbReference type="EMBL" id="KAB8294069.1"/>
    </source>
</evidence>
<accession>A0A5N6JY33</accession>
<dbReference type="EMBL" id="VIGI01000011">
    <property type="protein sequence ID" value="KAB8294069.1"/>
    <property type="molecule type" value="Genomic_DNA"/>
</dbReference>
<feature type="binding site" evidence="12">
    <location>
        <position position="340"/>
    </location>
    <ligand>
        <name>Zn(2+)</name>
        <dbReference type="ChEBI" id="CHEBI:29105"/>
        <note>ligand shared between dimeric partners</note>
    </ligand>
</feature>
<name>A0A5N6JY33_MONLA</name>
<dbReference type="Pfam" id="PF00903">
    <property type="entry name" value="Glyoxalase"/>
    <property type="match status" value="2"/>
</dbReference>
<feature type="binding site" evidence="12">
    <location>
        <position position="267"/>
    </location>
    <ligand>
        <name>Zn(2+)</name>
        <dbReference type="ChEBI" id="CHEBI:29105"/>
        <note>ligand shared between dimeric partners</note>
    </ligand>
</feature>
<dbReference type="Gene3D" id="3.10.180.10">
    <property type="entry name" value="2,3-Dihydroxybiphenyl 1,2-Dioxygenase, domain 1"/>
    <property type="match status" value="2"/>
</dbReference>
<dbReference type="InterPro" id="IPR004360">
    <property type="entry name" value="Glyas_Fos-R_dOase_dom"/>
</dbReference>
<evidence type="ECO:0000256" key="5">
    <source>
        <dbReference type="ARBA" id="ARBA00022833"/>
    </source>
</evidence>